<sequence>MSVADNADWGRTVETAACERWPLEHVAGDDREPDWFDARFVAPLETELASGPIIEAGTPVEVKSCRTRYRGRYGRWWIRRESHERLLEAGGEYVLAIYDTGGIKRMSLLSAETVDCLISSWWETGDGGRDADEYRQVPWTAVFEDLVGPGGELCVE</sequence>
<dbReference type="InterPro" id="IPR058715">
    <property type="entry name" value="PDDEXK_nuclease-rel"/>
</dbReference>
<evidence type="ECO:0008006" key="3">
    <source>
        <dbReference type="Google" id="ProtNLM"/>
    </source>
</evidence>
<dbReference type="GeneID" id="73901838"/>
<evidence type="ECO:0000313" key="1">
    <source>
        <dbReference type="EMBL" id="MFC3958900.1"/>
    </source>
</evidence>
<accession>A0ABD5NQA0</accession>
<dbReference type="Proteomes" id="UP001595846">
    <property type="component" value="Unassembled WGS sequence"/>
</dbReference>
<protein>
    <recommendedName>
        <fullName evidence="3">PD(D/E)XK endonuclease domain-containing protein</fullName>
    </recommendedName>
</protein>
<name>A0ABD5NQA0_9EURY</name>
<dbReference type="RefSeq" id="WP_256532732.1">
    <property type="nucleotide sequence ID" value="NZ_CP101824.1"/>
</dbReference>
<keyword evidence="2" id="KW-1185">Reference proteome</keyword>
<gene>
    <name evidence="1" type="ORF">ACFOUR_11060</name>
</gene>
<dbReference type="AlphaFoldDB" id="A0ABD5NQA0"/>
<dbReference type="EMBL" id="JBHSAQ010000009">
    <property type="protein sequence ID" value="MFC3958900.1"/>
    <property type="molecule type" value="Genomic_DNA"/>
</dbReference>
<comment type="caution">
    <text evidence="1">The sequence shown here is derived from an EMBL/GenBank/DDBJ whole genome shotgun (WGS) entry which is preliminary data.</text>
</comment>
<dbReference type="Pfam" id="PF25941">
    <property type="entry name" value="PDDEXK_16"/>
    <property type="match status" value="1"/>
</dbReference>
<proteinExistence type="predicted"/>
<organism evidence="1 2">
    <name type="scientific">Halovivax cerinus</name>
    <dbReference type="NCBI Taxonomy" id="1487865"/>
    <lineage>
        <taxon>Archaea</taxon>
        <taxon>Methanobacteriati</taxon>
        <taxon>Methanobacteriota</taxon>
        <taxon>Stenosarchaea group</taxon>
        <taxon>Halobacteria</taxon>
        <taxon>Halobacteriales</taxon>
        <taxon>Natrialbaceae</taxon>
        <taxon>Halovivax</taxon>
    </lineage>
</organism>
<reference evidence="1 2" key="1">
    <citation type="journal article" date="2019" name="Int. J. Syst. Evol. Microbiol.">
        <title>The Global Catalogue of Microorganisms (GCM) 10K type strain sequencing project: providing services to taxonomists for standard genome sequencing and annotation.</title>
        <authorList>
            <consortium name="The Broad Institute Genomics Platform"/>
            <consortium name="The Broad Institute Genome Sequencing Center for Infectious Disease"/>
            <person name="Wu L."/>
            <person name="Ma J."/>
        </authorList>
    </citation>
    <scope>NUCLEOTIDE SEQUENCE [LARGE SCALE GENOMIC DNA]</scope>
    <source>
        <strain evidence="1 2">IBRC-M 10256</strain>
    </source>
</reference>
<evidence type="ECO:0000313" key="2">
    <source>
        <dbReference type="Proteomes" id="UP001595846"/>
    </source>
</evidence>